<dbReference type="RefSeq" id="WP_132432037.1">
    <property type="nucleotide sequence ID" value="NZ_SLWK01000001.1"/>
</dbReference>
<reference evidence="3 4" key="1">
    <citation type="submission" date="2019-03" db="EMBL/GenBank/DDBJ databases">
        <title>Genomic Encyclopedia of Type Strains, Phase IV (KMG-IV): sequencing the most valuable type-strain genomes for metagenomic binning, comparative biology and taxonomic classification.</title>
        <authorList>
            <person name="Goeker M."/>
        </authorList>
    </citation>
    <scope>NUCLEOTIDE SEQUENCE [LARGE SCALE GENOMIC DNA]</scope>
    <source>
        <strain evidence="3 4">DSM 24179</strain>
    </source>
</reference>
<feature type="transmembrane region" description="Helical" evidence="2">
    <location>
        <begin position="255"/>
        <end position="277"/>
    </location>
</feature>
<dbReference type="Proteomes" id="UP000295221">
    <property type="component" value="Unassembled WGS sequence"/>
</dbReference>
<dbReference type="InterPro" id="IPR025367">
    <property type="entry name" value="DUF4271"/>
</dbReference>
<name>A0A4R2GNX6_9BACT</name>
<sequence>MTYEMDLEELHTELTSDTVQVQVEIPQPRLSPGLNIPTPTLESFRTRIQLLEPDTIREPAPPPPPRRVAPPPSLSQNDSIYFNLTESFGTAVNWQFDYNTDGWSQETSESLFSEEYLQREISIQADSLMGHPTHETRLDHDDTSVAKQTYTEVDASSDELPIEEKSLLQNDWFTGVVVFSVVVLGYVRLSWSRYLKDLLYTIIYPSFITRLSSANASNFWPSFLLGFLFYLNSTLFIFQILSIMEKPIWGYSGPILLPFIFIFLFLLFTSKVIVYRLAGKIFGTSDAVHGYLASSSATAKSFSVLIMPFVLFLPYIDFSFQEIFIRIGLGVFIFLYLMQIVRGIKENFSNLLSGYYIILYLCALEILPLSILFKVLFK</sequence>
<keyword evidence="2" id="KW-1133">Transmembrane helix</keyword>
<dbReference type="AlphaFoldDB" id="A0A4R2GNX6"/>
<feature type="region of interest" description="Disordered" evidence="1">
    <location>
        <begin position="53"/>
        <end position="75"/>
    </location>
</feature>
<gene>
    <name evidence="3" type="ORF">EV194_101678</name>
</gene>
<feature type="compositionally biased region" description="Pro residues" evidence="1">
    <location>
        <begin position="59"/>
        <end position="73"/>
    </location>
</feature>
<dbReference type="OrthoDB" id="1467217at2"/>
<accession>A0A4R2GNX6</accession>
<feature type="transmembrane region" description="Helical" evidence="2">
    <location>
        <begin position="353"/>
        <end position="377"/>
    </location>
</feature>
<feature type="transmembrane region" description="Helical" evidence="2">
    <location>
        <begin position="323"/>
        <end position="341"/>
    </location>
</feature>
<keyword evidence="2" id="KW-0812">Transmembrane</keyword>
<feature type="transmembrane region" description="Helical" evidence="2">
    <location>
        <begin position="172"/>
        <end position="191"/>
    </location>
</feature>
<dbReference type="EMBL" id="SLWK01000001">
    <property type="protein sequence ID" value="TCO11044.1"/>
    <property type="molecule type" value="Genomic_DNA"/>
</dbReference>
<keyword evidence="2" id="KW-0472">Membrane</keyword>
<proteinExistence type="predicted"/>
<comment type="caution">
    <text evidence="3">The sequence shown here is derived from an EMBL/GenBank/DDBJ whole genome shotgun (WGS) entry which is preliminary data.</text>
</comment>
<evidence type="ECO:0000313" key="4">
    <source>
        <dbReference type="Proteomes" id="UP000295221"/>
    </source>
</evidence>
<protein>
    <submittedName>
        <fullName evidence="3">Uncharacterized protein DUF4271</fullName>
    </submittedName>
</protein>
<organism evidence="3 4">
    <name type="scientific">Natronoflexus pectinivorans</name>
    <dbReference type="NCBI Taxonomy" id="682526"/>
    <lineage>
        <taxon>Bacteria</taxon>
        <taxon>Pseudomonadati</taxon>
        <taxon>Bacteroidota</taxon>
        <taxon>Bacteroidia</taxon>
        <taxon>Marinilabiliales</taxon>
        <taxon>Marinilabiliaceae</taxon>
        <taxon>Natronoflexus</taxon>
    </lineage>
</organism>
<evidence type="ECO:0000256" key="2">
    <source>
        <dbReference type="SAM" id="Phobius"/>
    </source>
</evidence>
<feature type="transmembrane region" description="Helical" evidence="2">
    <location>
        <begin position="297"/>
        <end position="316"/>
    </location>
</feature>
<evidence type="ECO:0000313" key="3">
    <source>
        <dbReference type="EMBL" id="TCO11044.1"/>
    </source>
</evidence>
<evidence type="ECO:0000256" key="1">
    <source>
        <dbReference type="SAM" id="MobiDB-lite"/>
    </source>
</evidence>
<dbReference type="Pfam" id="PF14093">
    <property type="entry name" value="DUF4271"/>
    <property type="match status" value="1"/>
</dbReference>
<keyword evidence="4" id="KW-1185">Reference proteome</keyword>
<feature type="transmembrane region" description="Helical" evidence="2">
    <location>
        <begin position="223"/>
        <end position="243"/>
    </location>
</feature>